<reference evidence="4" key="1">
    <citation type="submission" date="2021-04" db="EMBL/GenBank/DDBJ databases">
        <title>The genome sequence of Ideonella sp. 4Y11.</title>
        <authorList>
            <person name="Liu Y."/>
        </authorList>
    </citation>
    <scope>NUCLEOTIDE SEQUENCE</scope>
    <source>
        <strain evidence="4">4Y11</strain>
    </source>
</reference>
<gene>
    <name evidence="4" type="ORF">KAK06_05205</name>
</gene>
<dbReference type="Proteomes" id="UP000678374">
    <property type="component" value="Unassembled WGS sequence"/>
</dbReference>
<dbReference type="InterPro" id="IPR018155">
    <property type="entry name" value="Hyaluronidase"/>
</dbReference>
<keyword evidence="5" id="KW-1185">Reference proteome</keyword>
<proteinExistence type="inferred from homology"/>
<dbReference type="GO" id="GO:0005975">
    <property type="term" value="P:carbohydrate metabolic process"/>
    <property type="evidence" value="ECO:0007669"/>
    <property type="project" value="InterPro"/>
</dbReference>
<comment type="similarity">
    <text evidence="1">Belongs to the glycosyl hydrolase 56 family.</text>
</comment>
<accession>A0A941BIZ8</accession>
<dbReference type="EMBL" id="JAGQDE010000003">
    <property type="protein sequence ID" value="MBQ0958348.1"/>
    <property type="molecule type" value="Genomic_DNA"/>
</dbReference>
<protein>
    <recommendedName>
        <fullName evidence="6">Hyaluronidase</fullName>
    </recommendedName>
</protein>
<dbReference type="Gene3D" id="3.20.20.70">
    <property type="entry name" value="Aldolase class I"/>
    <property type="match status" value="1"/>
</dbReference>
<dbReference type="GO" id="GO:0004415">
    <property type="term" value="F:hyalurononglucosaminidase activity"/>
    <property type="evidence" value="ECO:0007669"/>
    <property type="project" value="InterPro"/>
</dbReference>
<evidence type="ECO:0000256" key="3">
    <source>
        <dbReference type="SAM" id="SignalP"/>
    </source>
</evidence>
<name>A0A941BIZ8_9BURK</name>
<keyword evidence="3" id="KW-0732">Signal</keyword>
<dbReference type="InterPro" id="IPR013785">
    <property type="entry name" value="Aldolase_TIM"/>
</dbReference>
<keyword evidence="2" id="KW-1015">Disulfide bond</keyword>
<feature type="signal peptide" evidence="3">
    <location>
        <begin position="1"/>
        <end position="32"/>
    </location>
</feature>
<dbReference type="SUPFAM" id="SSF51445">
    <property type="entry name" value="(Trans)glycosidases"/>
    <property type="match status" value="1"/>
</dbReference>
<evidence type="ECO:0000313" key="4">
    <source>
        <dbReference type="EMBL" id="MBQ0958348.1"/>
    </source>
</evidence>
<evidence type="ECO:0000256" key="2">
    <source>
        <dbReference type="ARBA" id="ARBA00023157"/>
    </source>
</evidence>
<evidence type="ECO:0000313" key="5">
    <source>
        <dbReference type="Proteomes" id="UP000678374"/>
    </source>
</evidence>
<evidence type="ECO:0008006" key="6">
    <source>
        <dbReference type="Google" id="ProtNLM"/>
    </source>
</evidence>
<dbReference type="RefSeq" id="WP_210800861.1">
    <property type="nucleotide sequence ID" value="NZ_JAGQDE010000003.1"/>
</dbReference>
<sequence>MHTNPLLSLPRHALCRWGVGLSMLMTAGLALAADPSGCGPRMASDGVTRATPFVLAESFIFQGKPELSRYGIQTFKILDRGMLKDGPNGQTADPERIQGLAQGLPKGDEPVVLDIESFNFTVDDATAQRGVDALSGVLKAFRSAAPGRSFGFYGAIPVRDYWRAMKGIGSGPYADWQAQNNRLRELARQVDIIFPSVYTFYEDRAGWVRYATAQICEARRVSDKPVYIFIWNEYHDSNKTRQYTFLERDYWRLELETAFRLADGVVMWGGYDMGARKPRVWDEQAAWWEETKFFAQKVLKNPRAAK</sequence>
<dbReference type="InterPro" id="IPR017853">
    <property type="entry name" value="GH"/>
</dbReference>
<dbReference type="AlphaFoldDB" id="A0A941BIZ8"/>
<evidence type="ECO:0000256" key="1">
    <source>
        <dbReference type="ARBA" id="ARBA00008871"/>
    </source>
</evidence>
<comment type="caution">
    <text evidence="4">The sequence shown here is derived from an EMBL/GenBank/DDBJ whole genome shotgun (WGS) entry which is preliminary data.</text>
</comment>
<organism evidence="4 5">
    <name type="scientific">Ideonella aquatica</name>
    <dbReference type="NCBI Taxonomy" id="2824119"/>
    <lineage>
        <taxon>Bacteria</taxon>
        <taxon>Pseudomonadati</taxon>
        <taxon>Pseudomonadota</taxon>
        <taxon>Betaproteobacteria</taxon>
        <taxon>Burkholderiales</taxon>
        <taxon>Sphaerotilaceae</taxon>
        <taxon>Ideonella</taxon>
    </lineage>
</organism>
<feature type="chain" id="PRO_5037459759" description="Hyaluronidase" evidence="3">
    <location>
        <begin position="33"/>
        <end position="306"/>
    </location>
</feature>
<dbReference type="Pfam" id="PF01630">
    <property type="entry name" value="Glyco_hydro_56"/>
    <property type="match status" value="1"/>
</dbReference>